<evidence type="ECO:0000313" key="2">
    <source>
        <dbReference type="Proteomes" id="UP001060245"/>
    </source>
</evidence>
<protein>
    <submittedName>
        <fullName evidence="1">DUF262 domain-containing protein</fullName>
    </submittedName>
</protein>
<name>A0ACD4B8A5_MICMQ</name>
<gene>
    <name evidence="1" type="ORF">NMQ05_04035</name>
</gene>
<evidence type="ECO:0000313" key="1">
    <source>
        <dbReference type="EMBL" id="UTT53758.1"/>
    </source>
</evidence>
<keyword evidence="2" id="KW-1185">Reference proteome</keyword>
<sequence>MPTLDPAPRSIQSVYNWHAAGELFVNRRYQRKLVWTQVEKQKLIESIQNQYPVPAILLAERDEGGYEIIDGLQRLSTIISFIENGFSALDGRYFDISHFTGAQVRVDEGLVETKQDAEKLSQREVGTFLDYVMAITVMRDASEAEIDDVFQRINTYGHRLSDQERRQSGVQNEFATTVRELATTMRGDVSTDVLPLSEMPSISIDLPMTKHGYRVQAEDVFWVKHGILRSTDLRDSLDEQYIADILASVAGGTIVERSKAALDEIYDAGSTESTRVEDALQVYGADTFSDEFKFCIDEIEKVCSTGSNTKLRDLLFTSPNTNGFPSVFAILFFAFHELLVKGNNVVADYAGLKTGLTGMAVHVSAKATSTEKRVQKVNLVKGLIQPHLVPGKATNIYGSQAVADIDGLIQRSQIELPHYELKQGLLTLAPTSRGLDAGMIPKLVRTICAIANNGPTAGAIVLGVADKSSDADKIKTLDGTEPRRVGPRYVVGVDREAAFLGEQVEDYFSRIKDGIRNSSLSEPLKSDVLASIDYNNYYGLGVIVIGVPPQRGPASVGTEFYFRSADQTMQAAGADIVAITQRF</sequence>
<reference evidence="1" key="1">
    <citation type="submission" date="2022-07" db="EMBL/GenBank/DDBJ databases">
        <title>Complete genome of DND4.</title>
        <authorList>
            <person name="Cao G."/>
        </authorList>
    </citation>
    <scope>NUCLEOTIDE SEQUENCE</scope>
    <source>
        <strain evidence="1">DND4</strain>
    </source>
</reference>
<dbReference type="Proteomes" id="UP001060245">
    <property type="component" value="Chromosome"/>
</dbReference>
<dbReference type="EMBL" id="CP101471">
    <property type="protein sequence ID" value="UTT53758.1"/>
    <property type="molecule type" value="Genomic_DNA"/>
</dbReference>
<accession>A0ACD4B8A5</accession>
<proteinExistence type="predicted"/>
<organism evidence="1 2">
    <name type="scientific">Microbacterium maritypicum</name>
    <name type="common">Microbacterium liquefaciens</name>
    <dbReference type="NCBI Taxonomy" id="33918"/>
    <lineage>
        <taxon>Bacteria</taxon>
        <taxon>Bacillati</taxon>
        <taxon>Actinomycetota</taxon>
        <taxon>Actinomycetes</taxon>
        <taxon>Micrococcales</taxon>
        <taxon>Microbacteriaceae</taxon>
        <taxon>Microbacterium</taxon>
    </lineage>
</organism>